<dbReference type="AlphaFoldDB" id="A0AA41TZ11"/>
<proteinExistence type="predicted"/>
<evidence type="ECO:0008006" key="3">
    <source>
        <dbReference type="Google" id="ProtNLM"/>
    </source>
</evidence>
<protein>
    <recommendedName>
        <fullName evidence="3">SPOR domain-containing protein</fullName>
    </recommendedName>
</protein>
<evidence type="ECO:0000313" key="1">
    <source>
        <dbReference type="EMBL" id="MCF2527011.1"/>
    </source>
</evidence>
<name>A0AA41TZ11_9ACTN</name>
<comment type="caution">
    <text evidence="1">The sequence shown here is derived from an EMBL/GenBank/DDBJ whole genome shotgun (WGS) entry which is preliminary data.</text>
</comment>
<organism evidence="1 2">
    <name type="scientific">Yinghuangia soli</name>
    <dbReference type="NCBI Taxonomy" id="2908204"/>
    <lineage>
        <taxon>Bacteria</taxon>
        <taxon>Bacillati</taxon>
        <taxon>Actinomycetota</taxon>
        <taxon>Actinomycetes</taxon>
        <taxon>Kitasatosporales</taxon>
        <taxon>Streptomycetaceae</taxon>
        <taxon>Yinghuangia</taxon>
    </lineage>
</organism>
<dbReference type="RefSeq" id="WP_235051165.1">
    <property type="nucleotide sequence ID" value="NZ_JAKFHA010000003.1"/>
</dbReference>
<sequence length="71" mass="7736">MHIDGQDGDDVKLLGVYSSRAQAEARVARARLLPGFAAEPECFVIGAYAVDRDEWTTGFVRADPRDGVLGR</sequence>
<gene>
    <name evidence="1" type="ORF">LZ495_07245</name>
</gene>
<keyword evidence="2" id="KW-1185">Reference proteome</keyword>
<reference evidence="1" key="1">
    <citation type="submission" date="2022-01" db="EMBL/GenBank/DDBJ databases">
        <title>Genome-Based Taxonomic Classification of the Phylum Actinobacteria.</title>
        <authorList>
            <person name="Gao Y."/>
        </authorList>
    </citation>
    <scope>NUCLEOTIDE SEQUENCE</scope>
    <source>
        <strain evidence="1">KLBMP 8922</strain>
    </source>
</reference>
<evidence type="ECO:0000313" key="2">
    <source>
        <dbReference type="Proteomes" id="UP001165378"/>
    </source>
</evidence>
<accession>A0AA41TZ11</accession>
<dbReference type="EMBL" id="JAKFHA010000003">
    <property type="protein sequence ID" value="MCF2527011.1"/>
    <property type="molecule type" value="Genomic_DNA"/>
</dbReference>
<dbReference type="Proteomes" id="UP001165378">
    <property type="component" value="Unassembled WGS sequence"/>
</dbReference>